<organism evidence="2">
    <name type="scientific">marine sediment metagenome</name>
    <dbReference type="NCBI Taxonomy" id="412755"/>
    <lineage>
        <taxon>unclassified sequences</taxon>
        <taxon>metagenomes</taxon>
        <taxon>ecological metagenomes</taxon>
    </lineage>
</organism>
<dbReference type="InterPro" id="IPR038726">
    <property type="entry name" value="PDDEXK_AddAB-type"/>
</dbReference>
<dbReference type="InterPro" id="IPR011604">
    <property type="entry name" value="PDDEXK-like_dom_sf"/>
</dbReference>
<proteinExistence type="predicted"/>
<dbReference type="Gene3D" id="3.90.320.10">
    <property type="match status" value="1"/>
</dbReference>
<gene>
    <name evidence="2" type="ORF">S01H1_21521</name>
</gene>
<dbReference type="AlphaFoldDB" id="X0U835"/>
<comment type="caution">
    <text evidence="2">The sequence shown here is derived from an EMBL/GenBank/DDBJ whole genome shotgun (WGS) entry which is preliminary data.</text>
</comment>
<evidence type="ECO:0000259" key="1">
    <source>
        <dbReference type="Pfam" id="PF12705"/>
    </source>
</evidence>
<protein>
    <recommendedName>
        <fullName evidence="1">PD-(D/E)XK endonuclease-like domain-containing protein</fullName>
    </recommendedName>
</protein>
<name>X0U835_9ZZZZ</name>
<feature type="non-terminal residue" evidence="2">
    <location>
        <position position="1"/>
    </location>
</feature>
<dbReference type="Pfam" id="PF12705">
    <property type="entry name" value="PDDEXK_1"/>
    <property type="match status" value="1"/>
</dbReference>
<accession>X0U835</accession>
<dbReference type="EMBL" id="BARS01011947">
    <property type="protein sequence ID" value="GAF95476.1"/>
    <property type="molecule type" value="Genomic_DNA"/>
</dbReference>
<feature type="domain" description="PD-(D/E)XK endonuclease-like" evidence="1">
    <location>
        <begin position="49"/>
        <end position="175"/>
    </location>
</feature>
<sequence length="180" mass="21723">WAKNGKEASEAGTKMHYDIECFYNDLDVEIEEDCVEWDYFELFENTIGRDMRPYRTEWMVWDKELKFAGSIDMVFENPDGTLQIYDWKRCKEIKKNNRWQSATTACISHLPDCNFWHYSLQLNTYKYMLEKNYGKKVTKMYLVCLHPNNSNRSFLRYEVAPMAQEIEDLMNIRREMLSKL</sequence>
<evidence type="ECO:0000313" key="2">
    <source>
        <dbReference type="EMBL" id="GAF95476.1"/>
    </source>
</evidence>
<reference evidence="2" key="1">
    <citation type="journal article" date="2014" name="Front. Microbiol.">
        <title>High frequency of phylogenetically diverse reductive dehalogenase-homologous genes in deep subseafloor sedimentary metagenomes.</title>
        <authorList>
            <person name="Kawai M."/>
            <person name="Futagami T."/>
            <person name="Toyoda A."/>
            <person name="Takaki Y."/>
            <person name="Nishi S."/>
            <person name="Hori S."/>
            <person name="Arai W."/>
            <person name="Tsubouchi T."/>
            <person name="Morono Y."/>
            <person name="Uchiyama I."/>
            <person name="Ito T."/>
            <person name="Fujiyama A."/>
            <person name="Inagaki F."/>
            <person name="Takami H."/>
        </authorList>
    </citation>
    <scope>NUCLEOTIDE SEQUENCE</scope>
    <source>
        <strain evidence="2">Expedition CK06-06</strain>
    </source>
</reference>